<dbReference type="EMBL" id="JANPWB010000009">
    <property type="protein sequence ID" value="KAJ1157410.1"/>
    <property type="molecule type" value="Genomic_DNA"/>
</dbReference>
<feature type="non-terminal residue" evidence="1">
    <location>
        <position position="71"/>
    </location>
</feature>
<accession>A0AAV7RZN0</accession>
<evidence type="ECO:0000313" key="1">
    <source>
        <dbReference type="EMBL" id="KAJ1157410.1"/>
    </source>
</evidence>
<proteinExistence type="predicted"/>
<sequence length="71" mass="7729">EGFEAGAAGGWVADDLFAKPSTEDTTHMSSHMVGWLLRMAAGIGLEQCHTPSVATKGRWWMRRGSLRGPRT</sequence>
<reference evidence="1" key="1">
    <citation type="journal article" date="2022" name="bioRxiv">
        <title>Sequencing and chromosome-scale assembly of the giantPleurodeles waltlgenome.</title>
        <authorList>
            <person name="Brown T."/>
            <person name="Elewa A."/>
            <person name="Iarovenko S."/>
            <person name="Subramanian E."/>
            <person name="Araus A.J."/>
            <person name="Petzold A."/>
            <person name="Susuki M."/>
            <person name="Suzuki K.-i.T."/>
            <person name="Hayashi T."/>
            <person name="Toyoda A."/>
            <person name="Oliveira C."/>
            <person name="Osipova E."/>
            <person name="Leigh N.D."/>
            <person name="Simon A."/>
            <person name="Yun M.H."/>
        </authorList>
    </citation>
    <scope>NUCLEOTIDE SEQUENCE</scope>
    <source>
        <strain evidence="1">20211129_DDA</strain>
        <tissue evidence="1">Liver</tissue>
    </source>
</reference>
<dbReference type="Proteomes" id="UP001066276">
    <property type="component" value="Chromosome 5"/>
</dbReference>
<comment type="caution">
    <text evidence="1">The sequence shown here is derived from an EMBL/GenBank/DDBJ whole genome shotgun (WGS) entry which is preliminary data.</text>
</comment>
<gene>
    <name evidence="1" type="ORF">NDU88_010123</name>
</gene>
<evidence type="ECO:0000313" key="2">
    <source>
        <dbReference type="Proteomes" id="UP001066276"/>
    </source>
</evidence>
<dbReference type="AlphaFoldDB" id="A0AAV7RZN0"/>
<keyword evidence="2" id="KW-1185">Reference proteome</keyword>
<name>A0AAV7RZN0_PLEWA</name>
<feature type="non-terminal residue" evidence="1">
    <location>
        <position position="1"/>
    </location>
</feature>
<organism evidence="1 2">
    <name type="scientific">Pleurodeles waltl</name>
    <name type="common">Iberian ribbed newt</name>
    <dbReference type="NCBI Taxonomy" id="8319"/>
    <lineage>
        <taxon>Eukaryota</taxon>
        <taxon>Metazoa</taxon>
        <taxon>Chordata</taxon>
        <taxon>Craniata</taxon>
        <taxon>Vertebrata</taxon>
        <taxon>Euteleostomi</taxon>
        <taxon>Amphibia</taxon>
        <taxon>Batrachia</taxon>
        <taxon>Caudata</taxon>
        <taxon>Salamandroidea</taxon>
        <taxon>Salamandridae</taxon>
        <taxon>Pleurodelinae</taxon>
        <taxon>Pleurodeles</taxon>
    </lineage>
</organism>
<protein>
    <submittedName>
        <fullName evidence="1">Uncharacterized protein</fullName>
    </submittedName>
</protein>